<feature type="domain" description="CAAX prenyl protease 2/Lysostaphin resistance protein A-like" evidence="2">
    <location>
        <begin position="405"/>
        <end position="499"/>
    </location>
</feature>
<feature type="transmembrane region" description="Helical" evidence="1">
    <location>
        <begin position="440"/>
        <end position="461"/>
    </location>
</feature>
<feature type="transmembrane region" description="Helical" evidence="1">
    <location>
        <begin position="245"/>
        <end position="264"/>
    </location>
</feature>
<feature type="transmembrane region" description="Helical" evidence="1">
    <location>
        <begin position="405"/>
        <end position="428"/>
    </location>
</feature>
<name>A0ABW4YPR7_9BACL</name>
<keyword evidence="3" id="KW-0378">Hydrolase</keyword>
<feature type="transmembrane region" description="Helical" evidence="1">
    <location>
        <begin position="491"/>
        <end position="509"/>
    </location>
</feature>
<feature type="transmembrane region" description="Helical" evidence="1">
    <location>
        <begin position="467"/>
        <end position="484"/>
    </location>
</feature>
<dbReference type="Proteomes" id="UP001597362">
    <property type="component" value="Unassembled WGS sequence"/>
</dbReference>
<dbReference type="EC" id="3.4.-.-" evidence="3"/>
<keyword evidence="1" id="KW-0812">Transmembrane</keyword>
<evidence type="ECO:0000313" key="3">
    <source>
        <dbReference type="EMBL" id="MFD2117680.1"/>
    </source>
</evidence>
<gene>
    <name evidence="3" type="ORF">ACFSJH_18280</name>
</gene>
<dbReference type="RefSeq" id="WP_377774928.1">
    <property type="nucleotide sequence ID" value="NZ_JBHUHO010000046.1"/>
</dbReference>
<feature type="transmembrane region" description="Helical" evidence="1">
    <location>
        <begin position="12"/>
        <end position="33"/>
    </location>
</feature>
<comment type="caution">
    <text evidence="3">The sequence shown here is derived from an EMBL/GenBank/DDBJ whole genome shotgun (WGS) entry which is preliminary data.</text>
</comment>
<dbReference type="InterPro" id="IPR003675">
    <property type="entry name" value="Rce1/LyrA-like_dom"/>
</dbReference>
<dbReference type="Pfam" id="PF02517">
    <property type="entry name" value="Rce1-like"/>
    <property type="match status" value="1"/>
</dbReference>
<keyword evidence="4" id="KW-1185">Reference proteome</keyword>
<feature type="transmembrane region" description="Helical" evidence="1">
    <location>
        <begin position="271"/>
        <end position="292"/>
    </location>
</feature>
<organism evidence="3 4">
    <name type="scientific">Paenibacillus yanchengensis</name>
    <dbReference type="NCBI Taxonomy" id="2035833"/>
    <lineage>
        <taxon>Bacteria</taxon>
        <taxon>Bacillati</taxon>
        <taxon>Bacillota</taxon>
        <taxon>Bacilli</taxon>
        <taxon>Bacillales</taxon>
        <taxon>Paenibacillaceae</taxon>
        <taxon>Paenibacillus</taxon>
    </lineage>
</organism>
<dbReference type="EMBL" id="JBHUHO010000046">
    <property type="protein sequence ID" value="MFD2117680.1"/>
    <property type="molecule type" value="Genomic_DNA"/>
</dbReference>
<evidence type="ECO:0000256" key="1">
    <source>
        <dbReference type="SAM" id="Phobius"/>
    </source>
</evidence>
<feature type="transmembrane region" description="Helical" evidence="1">
    <location>
        <begin position="515"/>
        <end position="531"/>
    </location>
</feature>
<reference evidence="4" key="1">
    <citation type="journal article" date="2019" name="Int. J. Syst. Evol. Microbiol.">
        <title>The Global Catalogue of Microorganisms (GCM) 10K type strain sequencing project: providing services to taxonomists for standard genome sequencing and annotation.</title>
        <authorList>
            <consortium name="The Broad Institute Genomics Platform"/>
            <consortium name="The Broad Institute Genome Sequencing Center for Infectious Disease"/>
            <person name="Wu L."/>
            <person name="Ma J."/>
        </authorList>
    </citation>
    <scope>NUCLEOTIDE SEQUENCE [LARGE SCALE GENOMIC DNA]</scope>
    <source>
        <strain evidence="4">GH52</strain>
    </source>
</reference>
<evidence type="ECO:0000259" key="2">
    <source>
        <dbReference type="Pfam" id="PF02517"/>
    </source>
</evidence>
<dbReference type="GO" id="GO:0016787">
    <property type="term" value="F:hydrolase activity"/>
    <property type="evidence" value="ECO:0007669"/>
    <property type="project" value="UniProtKB-KW"/>
</dbReference>
<accession>A0ABW4YPR7</accession>
<feature type="transmembrane region" description="Helical" evidence="1">
    <location>
        <begin position="312"/>
        <end position="339"/>
    </location>
</feature>
<keyword evidence="1" id="KW-0472">Membrane</keyword>
<evidence type="ECO:0000313" key="4">
    <source>
        <dbReference type="Proteomes" id="UP001597362"/>
    </source>
</evidence>
<protein>
    <submittedName>
        <fullName evidence="3">CPBP family intramembrane glutamic endopeptidase</fullName>
        <ecNumber evidence="3">3.4.-.-</ecNumber>
    </submittedName>
</protein>
<feature type="transmembrane region" description="Helical" evidence="1">
    <location>
        <begin position="359"/>
        <end position="385"/>
    </location>
</feature>
<keyword evidence="1" id="KW-1133">Transmembrane helix</keyword>
<proteinExistence type="predicted"/>
<sequence length="549" mass="62733">MTEIISQKEWKKYILAAIISCLVFVSFEIIPLIKYSNEHPYGGKAISKQEASTKAINFAKQHLGVTVRASKPIHQSKRLFVGYLDKEKLTANYDQQYDSHFPNDFFQVRLTIAGMQETPTVDVHMYSGEIVGWHFPKLQSMQTDEEKATKPLDKQTQIDAITGELLRYHLHPKQLQQWEQTPDGLWKATSSSYNIGEATMEVTAQAALINDRIVVTKYASNFIPPDDYITYVKQQDKLAMQLSQYGYLLMSIVLAILAIIYAIVYRQYTSFKYGIMLTAIFFLTYLIMNLNMIDGMFALEGAIPSNSAPFKLLMIVVMFILTVMMAFSVYISIFAGEGLWRVQKRSIWPKRGEQGYGNYIWRSMILSYLFAFIMLGLQPVIFWILSKVIGTWSTSDVSTSPYNMSVLWLMPVLAWAAAISEEAIFRLFGIGLFRRWFRNTFAAAILPTIFWALGHVTYPFYPATTRLIELIIIGLLFSFIFVRYGFPTAVFTHAIFNTIAVSSSLYMMGSTTDKLSATFFLILPVIIAFLLRKWDGTRRNSGKVPLQRS</sequence>